<organism evidence="2 3">
    <name type="scientific">Tenacibaculum mesophilum</name>
    <dbReference type="NCBI Taxonomy" id="104268"/>
    <lineage>
        <taxon>Bacteria</taxon>
        <taxon>Pseudomonadati</taxon>
        <taxon>Bacteroidota</taxon>
        <taxon>Flavobacteriia</taxon>
        <taxon>Flavobacteriales</taxon>
        <taxon>Flavobacteriaceae</taxon>
        <taxon>Tenacibaculum</taxon>
    </lineage>
</organism>
<dbReference type="Gene3D" id="3.40.710.10">
    <property type="entry name" value="DD-peptidase/beta-lactamase superfamily"/>
    <property type="match status" value="1"/>
</dbReference>
<dbReference type="EMBL" id="CP032544">
    <property type="protein sequence ID" value="AZJ32271.1"/>
    <property type="molecule type" value="Genomic_DNA"/>
</dbReference>
<name>A0ABM7CEU4_9FLAO</name>
<dbReference type="Pfam" id="PF00515">
    <property type="entry name" value="TPR_1"/>
    <property type="match status" value="1"/>
</dbReference>
<keyword evidence="1" id="KW-0802">TPR repeat</keyword>
<dbReference type="Proteomes" id="UP000269693">
    <property type="component" value="Chromosome"/>
</dbReference>
<evidence type="ECO:0000256" key="1">
    <source>
        <dbReference type="PROSITE-ProRule" id="PRU00339"/>
    </source>
</evidence>
<reference evidence="2 3" key="1">
    <citation type="submission" date="2018-09" db="EMBL/GenBank/DDBJ databases">
        <title>Insights into the microbiota of Asian seabass (Lates calcarifer) with tenacibaculosis symptoms and description of sp. nov. Tenacibaculum singaporense.</title>
        <authorList>
            <person name="Miyake S."/>
            <person name="Soh M."/>
            <person name="Azman M.N."/>
            <person name="Ngoh S.Y."/>
            <person name="Orban L."/>
            <person name="Seedorf H."/>
        </authorList>
    </citation>
    <scope>NUCLEOTIDE SEQUENCE [LARGE SCALE GENOMIC DNA]</scope>
    <source>
        <strain evidence="2 3">DSM 13764</strain>
    </source>
</reference>
<evidence type="ECO:0000313" key="2">
    <source>
        <dbReference type="EMBL" id="AZJ32271.1"/>
    </source>
</evidence>
<dbReference type="Gene3D" id="1.25.40.10">
    <property type="entry name" value="Tetratricopeptide repeat domain"/>
    <property type="match status" value="1"/>
</dbReference>
<proteinExistence type="predicted"/>
<keyword evidence="3" id="KW-1185">Reference proteome</keyword>
<dbReference type="SUPFAM" id="SSF48452">
    <property type="entry name" value="TPR-like"/>
    <property type="match status" value="1"/>
</dbReference>
<dbReference type="InterPro" id="IPR012338">
    <property type="entry name" value="Beta-lactam/transpept-like"/>
</dbReference>
<feature type="repeat" description="TPR" evidence="1">
    <location>
        <begin position="168"/>
        <end position="201"/>
    </location>
</feature>
<sequence length="216" mass="25126">MYKFSNALKDYKLLNKEYTKLFTTPLKKDSYYGYGMQFPNPKEGNIYGHSGGHYGVGSEWRVYKQEGYTVIILANKDANKGFLDVRYFIEKTISGNTPKLDNYFFTKKVIKTYLNSGFKKAKAMIKGSKFKLSEIELNTKGYEMIKRGFYEKAIDLFTLEVFFFPESYDAYDSLGEAYMKDGQIRKAIKNYQKSLEINPENLNGKEKLRELLAMNN</sequence>
<dbReference type="SUPFAM" id="SSF56601">
    <property type="entry name" value="beta-lactamase/transpeptidase-like"/>
    <property type="match status" value="1"/>
</dbReference>
<dbReference type="PROSITE" id="PS50293">
    <property type="entry name" value="TPR_REGION"/>
    <property type="match status" value="1"/>
</dbReference>
<accession>A0ABM7CEU4</accession>
<dbReference type="SMART" id="SM00028">
    <property type="entry name" value="TPR"/>
    <property type="match status" value="1"/>
</dbReference>
<dbReference type="PROSITE" id="PS50005">
    <property type="entry name" value="TPR"/>
    <property type="match status" value="1"/>
</dbReference>
<protein>
    <submittedName>
        <fullName evidence="2">Tetratricopeptide repeat protein</fullName>
    </submittedName>
</protein>
<evidence type="ECO:0000313" key="3">
    <source>
        <dbReference type="Proteomes" id="UP000269693"/>
    </source>
</evidence>
<dbReference type="InterPro" id="IPR011990">
    <property type="entry name" value="TPR-like_helical_dom_sf"/>
</dbReference>
<gene>
    <name evidence="2" type="ORF">D6200_06735</name>
</gene>
<dbReference type="InterPro" id="IPR019734">
    <property type="entry name" value="TPR_rpt"/>
</dbReference>